<keyword evidence="3" id="KW-0808">Transferase</keyword>
<reference evidence="3 4" key="1">
    <citation type="journal article" date="2016" name="Genome Biol. Evol.">
        <title>Gene Family Evolution Reflects Adaptation to Soil Environmental Stressors in the Genome of the Collembolan Orchesella cincta.</title>
        <authorList>
            <person name="Faddeeva-Vakhrusheva A."/>
            <person name="Derks M.F."/>
            <person name="Anvar S.Y."/>
            <person name="Agamennone V."/>
            <person name="Suring W."/>
            <person name="Smit S."/>
            <person name="van Straalen N.M."/>
            <person name="Roelofs D."/>
        </authorList>
    </citation>
    <scope>NUCLEOTIDE SEQUENCE [LARGE SCALE GENOMIC DNA]</scope>
    <source>
        <tissue evidence="3">Mixed pool</tissue>
    </source>
</reference>
<organism evidence="3 4">
    <name type="scientific">Orchesella cincta</name>
    <name type="common">Springtail</name>
    <name type="synonym">Podura cincta</name>
    <dbReference type="NCBI Taxonomy" id="48709"/>
    <lineage>
        <taxon>Eukaryota</taxon>
        <taxon>Metazoa</taxon>
        <taxon>Ecdysozoa</taxon>
        <taxon>Arthropoda</taxon>
        <taxon>Hexapoda</taxon>
        <taxon>Collembola</taxon>
        <taxon>Entomobryomorpha</taxon>
        <taxon>Entomobryoidea</taxon>
        <taxon>Orchesellidae</taxon>
        <taxon>Orchesellinae</taxon>
        <taxon>Orchesella</taxon>
    </lineage>
</organism>
<keyword evidence="4" id="KW-1185">Reference proteome</keyword>
<dbReference type="PROSITE" id="PS00107">
    <property type="entry name" value="PROTEIN_KINASE_ATP"/>
    <property type="match status" value="1"/>
</dbReference>
<dbReference type="AlphaFoldDB" id="A0A1D2NN30"/>
<gene>
    <name evidence="3" type="ORF">Ocin01_00046</name>
</gene>
<dbReference type="SUPFAM" id="SSF56112">
    <property type="entry name" value="Protein kinase-like (PK-like)"/>
    <property type="match status" value="1"/>
</dbReference>
<keyword evidence="1" id="KW-0547">Nucleotide-binding</keyword>
<dbReference type="CDD" id="cd14016">
    <property type="entry name" value="STKc_CK1"/>
    <property type="match status" value="1"/>
</dbReference>
<dbReference type="GO" id="GO:0004672">
    <property type="term" value="F:protein kinase activity"/>
    <property type="evidence" value="ECO:0007669"/>
    <property type="project" value="InterPro"/>
</dbReference>
<comment type="caution">
    <text evidence="3">The sequence shown here is derived from an EMBL/GenBank/DDBJ whole genome shotgun (WGS) entry which is preliminary data.</text>
</comment>
<evidence type="ECO:0000313" key="3">
    <source>
        <dbReference type="EMBL" id="ODN06647.1"/>
    </source>
</evidence>
<dbReference type="InterPro" id="IPR011009">
    <property type="entry name" value="Kinase-like_dom_sf"/>
</dbReference>
<feature type="domain" description="Protein kinase" evidence="2">
    <location>
        <begin position="22"/>
        <end position="283"/>
    </location>
</feature>
<evidence type="ECO:0000259" key="2">
    <source>
        <dbReference type="PROSITE" id="PS50011"/>
    </source>
</evidence>
<evidence type="ECO:0000256" key="1">
    <source>
        <dbReference type="PROSITE-ProRule" id="PRU10141"/>
    </source>
</evidence>
<dbReference type="EMBL" id="LJIJ01000001">
    <property type="protein sequence ID" value="ODN06647.1"/>
    <property type="molecule type" value="Genomic_DNA"/>
</dbReference>
<dbReference type="OMA" id="EMFLSHE"/>
<dbReference type="InterPro" id="IPR017441">
    <property type="entry name" value="Protein_kinase_ATP_BS"/>
</dbReference>
<evidence type="ECO:0000313" key="4">
    <source>
        <dbReference type="Proteomes" id="UP000094527"/>
    </source>
</evidence>
<name>A0A1D2NN30_ORCCI</name>
<dbReference type="Pfam" id="PF00069">
    <property type="entry name" value="Pkinase"/>
    <property type="match status" value="1"/>
</dbReference>
<accession>A0A1D2NN30</accession>
<dbReference type="GO" id="GO:0005524">
    <property type="term" value="F:ATP binding"/>
    <property type="evidence" value="ECO:0007669"/>
    <property type="project" value="UniProtKB-UniRule"/>
</dbReference>
<dbReference type="InterPro" id="IPR000719">
    <property type="entry name" value="Prot_kinase_dom"/>
</dbReference>
<dbReference type="InterPro" id="IPR050235">
    <property type="entry name" value="CK1_Ser-Thr_kinase"/>
</dbReference>
<keyword evidence="3" id="KW-0418">Kinase</keyword>
<keyword evidence="1" id="KW-0067">ATP-binding</keyword>
<dbReference type="Proteomes" id="UP000094527">
    <property type="component" value="Unassembled WGS sequence"/>
</dbReference>
<dbReference type="OrthoDB" id="1932208at2759"/>
<proteinExistence type="predicted"/>
<dbReference type="PROSITE" id="PS50011">
    <property type="entry name" value="PROTEIN_KINASE_DOM"/>
    <property type="match status" value="1"/>
</dbReference>
<dbReference type="Gene3D" id="1.10.510.10">
    <property type="entry name" value="Transferase(Phosphotransferase) domain 1"/>
    <property type="match status" value="1"/>
</dbReference>
<sequence>MSNKVVVNSTLRPGSYVADGRFYLMRKIGAGSHGDVFLSKDTTTDEEIAVKLESWDTPMMCLQHESNVYKILEGGIGFPTARHFGQESRHNVLVIDMLGASLEELFSKCALRFSLKTVLMIADQLMDRVQYLHSKNFIHRSIKPENFVIGRNGLFSTIYMIDFGNAKCYRNPATGKHIAFKEYRELGLNACHSKHQSIGALCRMERSRRDDLESLGYMLTYFIRGKLPWEEITDPAELKNRKLTISLDELCEGCPEEFAKYLAYCRSLGFEEDPDYEYLRSLFRTVSNRLGFKYDYNFDWVALQPVEKREANNNNTLTTTATATAKFMFNQKLLSEQNFLPSPVAVAVDGDIHQR</sequence>
<protein>
    <submittedName>
        <fullName evidence="3">Casein kinase I isoform alpha</fullName>
    </submittedName>
</protein>
<feature type="binding site" evidence="1">
    <location>
        <position position="51"/>
    </location>
    <ligand>
        <name>ATP</name>
        <dbReference type="ChEBI" id="CHEBI:30616"/>
    </ligand>
</feature>
<dbReference type="STRING" id="48709.A0A1D2NN30"/>
<dbReference type="PANTHER" id="PTHR11909">
    <property type="entry name" value="CASEIN KINASE-RELATED"/>
    <property type="match status" value="1"/>
</dbReference>